<evidence type="ECO:0000256" key="5">
    <source>
        <dbReference type="ARBA" id="ARBA00022729"/>
    </source>
</evidence>
<feature type="domain" description="F5/8 type C" evidence="11">
    <location>
        <begin position="64"/>
        <end position="220"/>
    </location>
</feature>
<dbReference type="CDD" id="cd00057">
    <property type="entry name" value="FA58C"/>
    <property type="match status" value="1"/>
</dbReference>
<evidence type="ECO:0000256" key="9">
    <source>
        <dbReference type="ARBA" id="ARBA00023157"/>
    </source>
</evidence>
<keyword evidence="13" id="KW-1185">Reference proteome</keyword>
<dbReference type="InterPro" id="IPR052065">
    <property type="entry name" value="Compl_asym_regulator"/>
</dbReference>
<dbReference type="Pfam" id="PF00090">
    <property type="entry name" value="TSP_1"/>
    <property type="match status" value="3"/>
</dbReference>
<dbReference type="PANTHER" id="PTHR22906:SF43">
    <property type="entry name" value="PROPERDIN"/>
    <property type="match status" value="1"/>
</dbReference>
<dbReference type="PANTHER" id="PTHR22906">
    <property type="entry name" value="PROPERDIN"/>
    <property type="match status" value="1"/>
</dbReference>
<keyword evidence="8" id="KW-0472">Membrane</keyword>
<dbReference type="PROSITE" id="PS50022">
    <property type="entry name" value="FA58C_3"/>
    <property type="match status" value="1"/>
</dbReference>
<feature type="region of interest" description="Disordered" evidence="10">
    <location>
        <begin position="366"/>
        <end position="385"/>
    </location>
</feature>
<dbReference type="SMART" id="SM00231">
    <property type="entry name" value="FA58C"/>
    <property type="match status" value="1"/>
</dbReference>
<name>A0A9W9ZKN8_9CNID</name>
<gene>
    <name evidence="12" type="primary">HMCN1_31</name>
    <name evidence="12" type="ORF">OS493_027657</name>
</gene>
<proteinExistence type="predicted"/>
<comment type="subcellular location">
    <subcellularLocation>
        <location evidence="1">Membrane</location>
        <topology evidence="1">Single-pass membrane protein</topology>
    </subcellularLocation>
    <subcellularLocation>
        <location evidence="2">Secreted</location>
    </subcellularLocation>
</comment>
<dbReference type="Pfam" id="PF00754">
    <property type="entry name" value="F5_F8_type_C"/>
    <property type="match status" value="1"/>
</dbReference>
<accession>A0A9W9ZKN8</accession>
<organism evidence="12 13">
    <name type="scientific">Desmophyllum pertusum</name>
    <dbReference type="NCBI Taxonomy" id="174260"/>
    <lineage>
        <taxon>Eukaryota</taxon>
        <taxon>Metazoa</taxon>
        <taxon>Cnidaria</taxon>
        <taxon>Anthozoa</taxon>
        <taxon>Hexacorallia</taxon>
        <taxon>Scleractinia</taxon>
        <taxon>Caryophylliina</taxon>
        <taxon>Caryophylliidae</taxon>
        <taxon>Desmophyllum</taxon>
    </lineage>
</organism>
<dbReference type="AlphaFoldDB" id="A0A9W9ZKN8"/>
<dbReference type="FunFam" id="2.20.100.10:FF:000001">
    <property type="entry name" value="semaphorin-5A isoform X1"/>
    <property type="match status" value="2"/>
</dbReference>
<keyword evidence="9" id="KW-1015">Disulfide bond</keyword>
<dbReference type="InterPro" id="IPR036383">
    <property type="entry name" value="TSP1_rpt_sf"/>
</dbReference>
<evidence type="ECO:0000256" key="8">
    <source>
        <dbReference type="ARBA" id="ARBA00023136"/>
    </source>
</evidence>
<dbReference type="PROSITE" id="PS01286">
    <property type="entry name" value="FA58C_2"/>
    <property type="match status" value="1"/>
</dbReference>
<evidence type="ECO:0000256" key="4">
    <source>
        <dbReference type="ARBA" id="ARBA00022692"/>
    </source>
</evidence>
<dbReference type="InterPro" id="IPR000421">
    <property type="entry name" value="FA58C"/>
</dbReference>
<evidence type="ECO:0000256" key="3">
    <source>
        <dbReference type="ARBA" id="ARBA00022525"/>
    </source>
</evidence>
<dbReference type="Gene3D" id="2.60.120.260">
    <property type="entry name" value="Galactose-binding domain-like"/>
    <property type="match status" value="1"/>
</dbReference>
<evidence type="ECO:0000256" key="2">
    <source>
        <dbReference type="ARBA" id="ARBA00004613"/>
    </source>
</evidence>
<evidence type="ECO:0000313" key="13">
    <source>
        <dbReference type="Proteomes" id="UP001163046"/>
    </source>
</evidence>
<dbReference type="Gene3D" id="2.20.100.10">
    <property type="entry name" value="Thrombospondin type-1 (TSP1) repeat"/>
    <property type="match status" value="3"/>
</dbReference>
<dbReference type="SUPFAM" id="SSF49785">
    <property type="entry name" value="Galactose-binding domain-like"/>
    <property type="match status" value="1"/>
</dbReference>
<evidence type="ECO:0000256" key="10">
    <source>
        <dbReference type="SAM" id="MobiDB-lite"/>
    </source>
</evidence>
<keyword evidence="6" id="KW-0677">Repeat</keyword>
<evidence type="ECO:0000256" key="1">
    <source>
        <dbReference type="ARBA" id="ARBA00004167"/>
    </source>
</evidence>
<dbReference type="Proteomes" id="UP001163046">
    <property type="component" value="Unassembled WGS sequence"/>
</dbReference>
<dbReference type="SUPFAM" id="SSF82895">
    <property type="entry name" value="TSP-1 type 1 repeat"/>
    <property type="match status" value="3"/>
</dbReference>
<keyword evidence="4" id="KW-0812">Transmembrane</keyword>
<reference evidence="12" key="1">
    <citation type="submission" date="2023-01" db="EMBL/GenBank/DDBJ databases">
        <title>Genome assembly of the deep-sea coral Lophelia pertusa.</title>
        <authorList>
            <person name="Herrera S."/>
            <person name="Cordes E."/>
        </authorList>
    </citation>
    <scope>NUCLEOTIDE SEQUENCE</scope>
    <source>
        <strain evidence="12">USNM1676648</strain>
        <tissue evidence="12">Polyp</tissue>
    </source>
</reference>
<comment type="caution">
    <text evidence="12">The sequence shown here is derived from an EMBL/GenBank/DDBJ whole genome shotgun (WGS) entry which is preliminary data.</text>
</comment>
<keyword evidence="7" id="KW-1133">Transmembrane helix</keyword>
<dbReference type="PROSITE" id="PS50092">
    <property type="entry name" value="TSP1"/>
    <property type="match status" value="3"/>
</dbReference>
<keyword evidence="3" id="KW-0964">Secreted</keyword>
<dbReference type="SMART" id="SM00209">
    <property type="entry name" value="TSP1"/>
    <property type="match status" value="3"/>
</dbReference>
<sequence>MFQLSSVRSYVDSLCSFVFISYIPLRSQDLVLNQYNQITDLMRILLTACFIWIIIHDSCQVKGACESELGMQSKLIPDENITASSQLSANHTPAFARQDNPKGAWCSAPNDSLPYIQILLDEKKSITIIITQGSDREQRWATQYQIKYLKEGKWSTYQKADGSLTFKGNRGAISLHDIDLQPPIRTRSIRIYPKVPQTVMENAPRNLDNVSCLRLELYGCSAPVNGGWGEWGGWSECSVTCGPGMRSRDRKCDSPKPQYGGATCNQVEQVKQEQCMKQKCQVNGGWGKWDRWSECSVTCGFGMRSRERKCDSPKPQYGGAPCNKVEQVEQKQCLERKCQVNGGWGKWSHWSECSRTCGIGLTSRERKCDSPEPQNGGTPCNEAERVQQKYCKKRNAEKETTIISDTPAQGMAG</sequence>
<evidence type="ECO:0000256" key="6">
    <source>
        <dbReference type="ARBA" id="ARBA00022737"/>
    </source>
</evidence>
<dbReference type="OrthoDB" id="446173at2759"/>
<evidence type="ECO:0000259" key="11">
    <source>
        <dbReference type="PROSITE" id="PS50022"/>
    </source>
</evidence>
<evidence type="ECO:0000256" key="7">
    <source>
        <dbReference type="ARBA" id="ARBA00022989"/>
    </source>
</evidence>
<protein>
    <submittedName>
        <fullName evidence="12">Hemicentin-1</fullName>
    </submittedName>
</protein>
<keyword evidence="5" id="KW-0732">Signal</keyword>
<dbReference type="FunFam" id="2.20.100.10:FF:000007">
    <property type="entry name" value="Thrombospondin 1"/>
    <property type="match status" value="1"/>
</dbReference>
<dbReference type="EMBL" id="MU825898">
    <property type="protein sequence ID" value="KAJ7383493.1"/>
    <property type="molecule type" value="Genomic_DNA"/>
</dbReference>
<dbReference type="GO" id="GO:0016020">
    <property type="term" value="C:membrane"/>
    <property type="evidence" value="ECO:0007669"/>
    <property type="project" value="UniProtKB-SubCell"/>
</dbReference>
<dbReference type="InterPro" id="IPR008979">
    <property type="entry name" value="Galactose-bd-like_sf"/>
</dbReference>
<dbReference type="InterPro" id="IPR000884">
    <property type="entry name" value="TSP1_rpt"/>
</dbReference>
<evidence type="ECO:0000313" key="12">
    <source>
        <dbReference type="EMBL" id="KAJ7383493.1"/>
    </source>
</evidence>